<feature type="transmembrane region" description="Helical" evidence="3">
    <location>
        <begin position="1059"/>
        <end position="1083"/>
    </location>
</feature>
<dbReference type="InterPro" id="IPR013083">
    <property type="entry name" value="Znf_RING/FYVE/PHD"/>
</dbReference>
<keyword evidence="6" id="KW-1185">Reference proteome</keyword>
<feature type="transmembrane region" description="Helical" evidence="3">
    <location>
        <begin position="627"/>
        <end position="645"/>
    </location>
</feature>
<evidence type="ECO:0000256" key="2">
    <source>
        <dbReference type="SAM" id="MobiDB-lite"/>
    </source>
</evidence>
<feature type="transmembrane region" description="Helical" evidence="3">
    <location>
        <begin position="316"/>
        <end position="337"/>
    </location>
</feature>
<keyword evidence="1" id="KW-0862">Zinc</keyword>
<keyword evidence="3" id="KW-0812">Transmembrane</keyword>
<keyword evidence="3" id="KW-1133">Transmembrane helix</keyword>
<feature type="transmembrane region" description="Helical" evidence="3">
    <location>
        <begin position="1104"/>
        <end position="1127"/>
    </location>
</feature>
<evidence type="ECO:0000259" key="4">
    <source>
        <dbReference type="PROSITE" id="PS50089"/>
    </source>
</evidence>
<evidence type="ECO:0000256" key="3">
    <source>
        <dbReference type="SAM" id="Phobius"/>
    </source>
</evidence>
<dbReference type="GeneID" id="17260440"/>
<dbReference type="PaxDb" id="2903-EOD14291"/>
<feature type="transmembrane region" description="Helical" evidence="3">
    <location>
        <begin position="1032"/>
        <end position="1053"/>
    </location>
</feature>
<protein>
    <recommendedName>
        <fullName evidence="4">RING-type domain-containing protein</fullName>
    </recommendedName>
</protein>
<feature type="region of interest" description="Disordered" evidence="2">
    <location>
        <begin position="87"/>
        <end position="125"/>
    </location>
</feature>
<dbReference type="InterPro" id="IPR001841">
    <property type="entry name" value="Znf_RING"/>
</dbReference>
<dbReference type="Proteomes" id="UP000013827">
    <property type="component" value="Unassembled WGS sequence"/>
</dbReference>
<feature type="compositionally biased region" description="Gly residues" evidence="2">
    <location>
        <begin position="93"/>
        <end position="113"/>
    </location>
</feature>
<keyword evidence="1" id="KW-0863">Zinc-finger</keyword>
<accession>A0A0D3ISQ6</accession>
<dbReference type="RefSeq" id="XP_005766720.1">
    <property type="nucleotide sequence ID" value="XM_005766663.1"/>
</dbReference>
<evidence type="ECO:0000313" key="5">
    <source>
        <dbReference type="EnsemblProtists" id="EOD14291"/>
    </source>
</evidence>
<evidence type="ECO:0000313" key="6">
    <source>
        <dbReference type="Proteomes" id="UP000013827"/>
    </source>
</evidence>
<dbReference type="EnsemblProtists" id="EOD14291">
    <property type="protein sequence ID" value="EOD14291"/>
    <property type="gene ID" value="EMIHUDRAFT_459420"/>
</dbReference>
<feature type="transmembrane region" description="Helical" evidence="3">
    <location>
        <begin position="506"/>
        <end position="524"/>
    </location>
</feature>
<evidence type="ECO:0000256" key="1">
    <source>
        <dbReference type="PROSITE-ProRule" id="PRU00175"/>
    </source>
</evidence>
<keyword evidence="3" id="KW-0472">Membrane</keyword>
<dbReference type="GO" id="GO:0008270">
    <property type="term" value="F:zinc ion binding"/>
    <property type="evidence" value="ECO:0007669"/>
    <property type="project" value="UniProtKB-KW"/>
</dbReference>
<dbReference type="KEGG" id="ehx:EMIHUDRAFT_459420"/>
<keyword evidence="1" id="KW-0479">Metal-binding</keyword>
<sequence length="1188" mass="124326">MLCIAAVAAAEHVATAPSDPPPPPEDNLDCLAVGTEALRGASLERAELEALCEQKKASFRTVDDTFVWVEADAAAVECAGPDCPSAVRNEGAGDSGDGAGDSGDGAGDSGDGAGDSSDGAGDTVGESSGGLSLRRMWSSLCRLWDFTAHIGAVGTGTSEVDSVVGTGCLSVLAWLAVVYGSEKSLELGVPHPALAERIIGGPETGLARDGLLLPLFVCRVVLVWCDAFLLGSLLLVAVDVATVGIAILLSCGPSLALYRHARYRHLAMRHVQYRRFVIGHGRLLFLALMLGASSRVGLDAAARLAASFRAASRGGIWAAGSFLVPRCAFAMLGLRICEGLASRLRRGGSLLAPQLLLQGAAAYAAHRWSNGLPLWSDWPPWSDWPLWPSDAGGPLADATAPPALDGPEAEARAGLDGMVMQLALFLHVSTTSSEERASELFSPGASAVLAGSSVCRIVVCLISTSGAGAAEARDFALVSMVFSLIALTAAARFVKDAVEAKVWDRPVSAALSAVPFVLGLLPIAPRLTSGGVLAVASHVPSLLCLTAAALLCLDFGACLWTGKIEGLASASDSGVIHDIHDTARALEDTALRRRSRRNELYFGVCCHHSRDISLTLLFVAGAWMAPYPSACLVALKLSLLVVYWCGTEEKYAKYLLVGWAVATAFHLLPLLDWLGVSNPTDWAAAALLPPTFAVTYSAVLNMRLAALTAFWTRELRAGARPCPELTGAMDSSGDAYWWVRPAFFRTPPPAVLTQFRAEWAGCAAKVGVAVVCLGLAMRASPLLLQTALLTAWIQTNVDLFLATLTGLAWGGHTALRLPAQLEAVPSSMLEVPFSATLSQDMHEMPPSALRRSLLLAAAVQCCVCQDADVSIRFSCGHAVCCGACSSALQRGTADRPSQGCPICRTPFVAVDSGGHVALEPSWLMPPLGFPTVMLCCAVVCASTLADSAELLARARELTATCLAGSAEADGLGAAVASCGATAAALVRQLFSSLVPRQHGSTFAVSGLAMLLHRGAFAGMAAGRGARGGTNLLLRYGWLDTGLALLAALLMPRADRCGRMLMQLACVSTTFTFNVGLLSVAGHLRISDEIDNLQLEPPFTPRRAACAICSAVASFALHGLLPVGMTWLGRDFDAYWRLASTSLLAGCMRYFTSLLLDDDPEGASRSPFAPPGRAWDLSLAVAEPCLSRA</sequence>
<proteinExistence type="predicted"/>
<reference evidence="5" key="2">
    <citation type="submission" date="2024-10" db="UniProtKB">
        <authorList>
            <consortium name="EnsemblProtists"/>
        </authorList>
    </citation>
    <scope>IDENTIFICATION</scope>
</reference>
<dbReference type="Gene3D" id="3.30.40.10">
    <property type="entry name" value="Zinc/RING finger domain, C3HC4 (zinc finger)"/>
    <property type="match status" value="1"/>
</dbReference>
<dbReference type="AlphaFoldDB" id="A0A0D3ISQ6"/>
<feature type="transmembrane region" description="Helical" evidence="3">
    <location>
        <begin position="691"/>
        <end position="711"/>
    </location>
</feature>
<feature type="transmembrane region" description="Helical" evidence="3">
    <location>
        <begin position="228"/>
        <end position="255"/>
    </location>
</feature>
<organism evidence="5 6">
    <name type="scientific">Emiliania huxleyi (strain CCMP1516)</name>
    <dbReference type="NCBI Taxonomy" id="280463"/>
    <lineage>
        <taxon>Eukaryota</taxon>
        <taxon>Haptista</taxon>
        <taxon>Haptophyta</taxon>
        <taxon>Prymnesiophyceae</taxon>
        <taxon>Isochrysidales</taxon>
        <taxon>Noelaerhabdaceae</taxon>
        <taxon>Emiliania</taxon>
    </lineage>
</organism>
<reference evidence="6" key="1">
    <citation type="journal article" date="2013" name="Nature">
        <title>Pan genome of the phytoplankton Emiliania underpins its global distribution.</title>
        <authorList>
            <person name="Read B.A."/>
            <person name="Kegel J."/>
            <person name="Klute M.J."/>
            <person name="Kuo A."/>
            <person name="Lefebvre S.C."/>
            <person name="Maumus F."/>
            <person name="Mayer C."/>
            <person name="Miller J."/>
            <person name="Monier A."/>
            <person name="Salamov A."/>
            <person name="Young J."/>
            <person name="Aguilar M."/>
            <person name="Claverie J.M."/>
            <person name="Frickenhaus S."/>
            <person name="Gonzalez K."/>
            <person name="Herman E.K."/>
            <person name="Lin Y.C."/>
            <person name="Napier J."/>
            <person name="Ogata H."/>
            <person name="Sarno A.F."/>
            <person name="Shmutz J."/>
            <person name="Schroeder D."/>
            <person name="de Vargas C."/>
            <person name="Verret F."/>
            <person name="von Dassow P."/>
            <person name="Valentin K."/>
            <person name="Van de Peer Y."/>
            <person name="Wheeler G."/>
            <person name="Dacks J.B."/>
            <person name="Delwiche C.F."/>
            <person name="Dyhrman S.T."/>
            <person name="Glockner G."/>
            <person name="John U."/>
            <person name="Richards T."/>
            <person name="Worden A.Z."/>
            <person name="Zhang X."/>
            <person name="Grigoriev I.V."/>
            <person name="Allen A.E."/>
            <person name="Bidle K."/>
            <person name="Borodovsky M."/>
            <person name="Bowler C."/>
            <person name="Brownlee C."/>
            <person name="Cock J.M."/>
            <person name="Elias M."/>
            <person name="Gladyshev V.N."/>
            <person name="Groth M."/>
            <person name="Guda C."/>
            <person name="Hadaegh A."/>
            <person name="Iglesias-Rodriguez M.D."/>
            <person name="Jenkins J."/>
            <person name="Jones B.M."/>
            <person name="Lawson T."/>
            <person name="Leese F."/>
            <person name="Lindquist E."/>
            <person name="Lobanov A."/>
            <person name="Lomsadze A."/>
            <person name="Malik S.B."/>
            <person name="Marsh M.E."/>
            <person name="Mackinder L."/>
            <person name="Mock T."/>
            <person name="Mueller-Roeber B."/>
            <person name="Pagarete A."/>
            <person name="Parker M."/>
            <person name="Probert I."/>
            <person name="Quesneville H."/>
            <person name="Raines C."/>
            <person name="Rensing S.A."/>
            <person name="Riano-Pachon D.M."/>
            <person name="Richier S."/>
            <person name="Rokitta S."/>
            <person name="Shiraiwa Y."/>
            <person name="Soanes D.M."/>
            <person name="van der Giezen M."/>
            <person name="Wahlund T.M."/>
            <person name="Williams B."/>
            <person name="Wilson W."/>
            <person name="Wolfe G."/>
            <person name="Wurch L.L."/>
        </authorList>
    </citation>
    <scope>NUCLEOTIDE SEQUENCE</scope>
</reference>
<feature type="transmembrane region" description="Helical" evidence="3">
    <location>
        <begin position="652"/>
        <end position="671"/>
    </location>
</feature>
<feature type="transmembrane region" description="Helical" evidence="3">
    <location>
        <begin position="530"/>
        <end position="553"/>
    </location>
</feature>
<dbReference type="HOGENOM" id="CLU_272190_0_0_1"/>
<name>A0A0D3ISQ6_EMIH1</name>
<feature type="transmembrane region" description="Helical" evidence="3">
    <location>
        <begin position="475"/>
        <end position="494"/>
    </location>
</feature>
<feature type="domain" description="RING-type" evidence="4">
    <location>
        <begin position="861"/>
        <end position="904"/>
    </location>
</feature>
<feature type="transmembrane region" description="Helical" evidence="3">
    <location>
        <begin position="276"/>
        <end position="296"/>
    </location>
</feature>
<dbReference type="PROSITE" id="PS50089">
    <property type="entry name" value="ZF_RING_2"/>
    <property type="match status" value="1"/>
</dbReference>
<dbReference type="Pfam" id="PF13920">
    <property type="entry name" value="zf-C3HC4_3"/>
    <property type="match status" value="1"/>
</dbReference>